<feature type="domain" description="Cytochrome c" evidence="6">
    <location>
        <begin position="191"/>
        <end position="270"/>
    </location>
</feature>
<dbReference type="SUPFAM" id="SSF46626">
    <property type="entry name" value="Cytochrome c"/>
    <property type="match status" value="2"/>
</dbReference>
<feature type="compositionally biased region" description="Low complexity" evidence="5">
    <location>
        <begin position="42"/>
        <end position="55"/>
    </location>
</feature>
<comment type="caution">
    <text evidence="7">The sequence shown here is derived from an EMBL/GenBank/DDBJ whole genome shotgun (WGS) entry which is preliminary data.</text>
</comment>
<evidence type="ECO:0000256" key="2">
    <source>
        <dbReference type="ARBA" id="ARBA00022723"/>
    </source>
</evidence>
<dbReference type="Proteomes" id="UP000292919">
    <property type="component" value="Unassembled WGS sequence"/>
</dbReference>
<keyword evidence="3 4" id="KW-0408">Iron</keyword>
<keyword evidence="1 4" id="KW-0349">Heme</keyword>
<dbReference type="Gene3D" id="1.10.760.10">
    <property type="entry name" value="Cytochrome c-like domain"/>
    <property type="match status" value="2"/>
</dbReference>
<dbReference type="PANTHER" id="PTHR35008:SF8">
    <property type="entry name" value="ALCOHOL DEHYDROGENASE CYTOCHROME C SUBUNIT"/>
    <property type="match status" value="1"/>
</dbReference>
<dbReference type="GO" id="GO:0009055">
    <property type="term" value="F:electron transfer activity"/>
    <property type="evidence" value="ECO:0007669"/>
    <property type="project" value="InterPro"/>
</dbReference>
<dbReference type="InterPro" id="IPR051459">
    <property type="entry name" value="Cytochrome_c-type_DH"/>
</dbReference>
<dbReference type="PANTHER" id="PTHR35008">
    <property type="entry name" value="BLL4482 PROTEIN-RELATED"/>
    <property type="match status" value="1"/>
</dbReference>
<dbReference type="InterPro" id="IPR036909">
    <property type="entry name" value="Cyt_c-like_dom_sf"/>
</dbReference>
<evidence type="ECO:0000256" key="3">
    <source>
        <dbReference type="ARBA" id="ARBA00023004"/>
    </source>
</evidence>
<evidence type="ECO:0000256" key="4">
    <source>
        <dbReference type="PROSITE-ProRule" id="PRU00433"/>
    </source>
</evidence>
<evidence type="ECO:0000256" key="1">
    <source>
        <dbReference type="ARBA" id="ARBA00022617"/>
    </source>
</evidence>
<reference evidence="7 8" key="1">
    <citation type="submission" date="2018-12" db="EMBL/GenBank/DDBJ databases">
        <title>First genome draft of Desulfovibrio legallis sp. nov.</title>
        <authorList>
            <person name="Ben Dhia O."/>
            <person name="Najjari A."/>
            <person name="Ferjani R."/>
            <person name="Fhoula I."/>
            <person name="Fardeau M.-L."/>
            <person name="Boudabbous A."/>
            <person name="Ouzari H.I."/>
        </authorList>
    </citation>
    <scope>NUCLEOTIDE SEQUENCE [LARGE SCALE GENOMIC DNA]</scope>
    <source>
        <strain evidence="7 8">H1T</strain>
    </source>
</reference>
<name>A0A6H3FBL0_9BACT</name>
<dbReference type="Pfam" id="PF13442">
    <property type="entry name" value="Cytochrome_CBB3"/>
    <property type="match status" value="1"/>
</dbReference>
<dbReference type="AlphaFoldDB" id="A0A6H3FBL0"/>
<sequence length="292" mass="32014">MKNRNLLLTLVLVTFLLLLGGWMLSFFRTSVAVRRAPTSPAPAAAASAAPTAQQALFNPPRPEDAPEKIRPQVLLGYKIMTETQKYAGQYVGNGLSCSSCHFDGGRSLESIPLVGSGATYPQYRSRQKYTTDLALRVQDCFERSMNGKAPALDSQIMQSLLVYLQWISKDIPVYAKLPWALPHSLENAHQPDAAAGERVYAEVCARCHGSDGQGTDIAPALWGDGSYNDGAGMHRVRTFAVFIWKFMPKSAPSLKQEEALDVAAFVNSRPRPKFVASHPEVIERVIPLPKGK</sequence>
<feature type="region of interest" description="Disordered" evidence="5">
    <location>
        <begin position="42"/>
        <end position="63"/>
    </location>
</feature>
<evidence type="ECO:0000259" key="6">
    <source>
        <dbReference type="PROSITE" id="PS51007"/>
    </source>
</evidence>
<evidence type="ECO:0000256" key="5">
    <source>
        <dbReference type="SAM" id="MobiDB-lite"/>
    </source>
</evidence>
<dbReference type="Pfam" id="PF21342">
    <property type="entry name" value="SoxA-TsdA_cyt-c"/>
    <property type="match status" value="1"/>
</dbReference>
<dbReference type="RefSeq" id="WP_118228854.1">
    <property type="nucleotide sequence ID" value="NZ_JAQDZC010000015.1"/>
</dbReference>
<proteinExistence type="predicted"/>
<keyword evidence="8" id="KW-1185">Reference proteome</keyword>
<keyword evidence="2 4" id="KW-0479">Metal-binding</keyword>
<accession>A0A6H3FBL0</accession>
<protein>
    <submittedName>
        <fullName evidence="7">C-type cytochrome</fullName>
    </submittedName>
</protein>
<evidence type="ECO:0000313" key="7">
    <source>
        <dbReference type="EMBL" id="TBH79610.1"/>
    </source>
</evidence>
<organism evidence="7 8">
    <name type="scientific">Desulfovibrio legallii</name>
    <dbReference type="NCBI Taxonomy" id="571438"/>
    <lineage>
        <taxon>Bacteria</taxon>
        <taxon>Pseudomonadati</taxon>
        <taxon>Thermodesulfobacteriota</taxon>
        <taxon>Desulfovibrionia</taxon>
        <taxon>Desulfovibrionales</taxon>
        <taxon>Desulfovibrionaceae</taxon>
        <taxon>Desulfovibrio</taxon>
    </lineage>
</organism>
<dbReference type="InterPro" id="IPR009056">
    <property type="entry name" value="Cyt_c-like_dom"/>
</dbReference>
<gene>
    <name evidence="7" type="ORF">EB812_06765</name>
</gene>
<evidence type="ECO:0000313" key="8">
    <source>
        <dbReference type="Proteomes" id="UP000292919"/>
    </source>
</evidence>
<dbReference type="PROSITE" id="PS51007">
    <property type="entry name" value="CYTC"/>
    <property type="match status" value="1"/>
</dbReference>
<dbReference type="GO" id="GO:0020037">
    <property type="term" value="F:heme binding"/>
    <property type="evidence" value="ECO:0007669"/>
    <property type="project" value="InterPro"/>
</dbReference>
<dbReference type="GO" id="GO:0046872">
    <property type="term" value="F:metal ion binding"/>
    <property type="evidence" value="ECO:0007669"/>
    <property type="project" value="UniProtKB-KW"/>
</dbReference>
<dbReference type="EMBL" id="SIXC01000007">
    <property type="protein sequence ID" value="TBH79610.1"/>
    <property type="molecule type" value="Genomic_DNA"/>
</dbReference>